<sequence>MNINFFFIILILIHVSTHIYYIRCINVICNNFLTKWNNRSSIKNKGSDLQIYGRNIYKNKKKIYSNIYIDIYNTLCKNLCTKRNIYLCYSKKRKIQKKICTHIKDIEEIRKNHINEYINKFNFFTSYYYNTYNCLNKKCVSFISCYKINRCKRKLFNKRIFHLFERNNNDKYITNLKCLKKIDNTILGKKFDGKEEEIIHEIPEKFLNSFKWALEYKLKNTNCNFMRRLKVSRKTKEPLKSLENYAVGYKENLLAMLQKDKNFFLNVIQKLKSKEYFNYDIYTIFKFLTIDIRFLFYPSCLDESAVFYLIFGNLEKSVHFFLKNKHAVDFSLIQNEQNQNHGNNYTNIMLQPVKVDYVFVNNEKGKKNEHIQKNEEEKEKMQVEEKEKMQVEEKEKMQVEEKEKMQVEEKEKMQVEEKEKMQVEEKQNIQVEEKEKMQVEEKEKMQVEEKEKMQVEEKQNIQVEEKEKMQVDEKITQQNQNKNIKPNIVESHNNLLKDHEEINTSTSVEEKFNYFLKNYERIEFFFKHYFKNIKDLKDFFNTINEKENKNIKDIVNFDMHGNTIIKKTNVLENGMNLEMIKKIIYTSPRLSLINKNTIIKRLKHYKNELGYDYKELQHILYNIPQFFAFGNLKKKYKELLYIHETIKEKDLKKLIKIYPRIFTYNIYRTIRPKLLYLILHLNKHFHDTLLFPQYFSYSFRLRIIPRHIAYMNIYYDDYIKYYNDLVKKYNYADFNKYFNELVYNKDKNIPPIDLKSLLQTSNQDFIKHYNISYYDFVKATQQAKHIHNPFIIY</sequence>
<reference evidence="5 6" key="1">
    <citation type="submission" date="2016-09" db="EMBL/GenBank/DDBJ databases">
        <authorList>
            <consortium name="Pathogen Informatics"/>
        </authorList>
    </citation>
    <scope>NUCLEOTIDE SEQUENCE [LARGE SCALE GENOMIC DNA]</scope>
</reference>
<dbReference type="VEuPathDB" id="PlasmoDB:PRCDC_0724300"/>
<dbReference type="InterPro" id="IPR003690">
    <property type="entry name" value="MTERF"/>
</dbReference>
<feature type="signal peptide" evidence="4">
    <location>
        <begin position="1"/>
        <end position="24"/>
    </location>
</feature>
<feature type="chain" id="PRO_5015117180" description="mTERF domain-containing protein" evidence="4">
    <location>
        <begin position="25"/>
        <end position="793"/>
    </location>
</feature>
<dbReference type="VEuPathDB" id="PlasmoDB:PRG01_0533000"/>
<evidence type="ECO:0000256" key="2">
    <source>
        <dbReference type="ARBA" id="ARBA00022946"/>
    </source>
</evidence>
<dbReference type="EMBL" id="LT969568">
    <property type="protein sequence ID" value="SOV76972.1"/>
    <property type="molecule type" value="Genomic_DNA"/>
</dbReference>
<name>A0A2P9D7H0_PLARE</name>
<dbReference type="InterPro" id="IPR038538">
    <property type="entry name" value="MTERF_sf"/>
</dbReference>
<evidence type="ECO:0000313" key="5">
    <source>
        <dbReference type="EMBL" id="SOV76972.1"/>
    </source>
</evidence>
<evidence type="ECO:0000256" key="3">
    <source>
        <dbReference type="SAM" id="MobiDB-lite"/>
    </source>
</evidence>
<dbReference type="SMART" id="SM00733">
    <property type="entry name" value="Mterf"/>
    <property type="match status" value="4"/>
</dbReference>
<evidence type="ECO:0000313" key="6">
    <source>
        <dbReference type="Proteomes" id="UP000240500"/>
    </source>
</evidence>
<keyword evidence="2" id="KW-0809">Transit peptide</keyword>
<keyword evidence="4" id="KW-0732">Signal</keyword>
<dbReference type="GO" id="GO:0003676">
    <property type="term" value="F:nucleic acid binding"/>
    <property type="evidence" value="ECO:0007669"/>
    <property type="project" value="InterPro"/>
</dbReference>
<organism evidence="5 6">
    <name type="scientific">Plasmodium reichenowi</name>
    <dbReference type="NCBI Taxonomy" id="5854"/>
    <lineage>
        <taxon>Eukaryota</taxon>
        <taxon>Sar</taxon>
        <taxon>Alveolata</taxon>
        <taxon>Apicomplexa</taxon>
        <taxon>Aconoidasida</taxon>
        <taxon>Haemosporida</taxon>
        <taxon>Plasmodiidae</taxon>
        <taxon>Plasmodium</taxon>
        <taxon>Plasmodium (Laverania)</taxon>
    </lineage>
</organism>
<dbReference type="Proteomes" id="UP000240500">
    <property type="component" value="Chromosome 5"/>
</dbReference>
<dbReference type="AlphaFoldDB" id="A0A2P9D7H0"/>
<protein>
    <recommendedName>
        <fullName evidence="7">mTERF domain-containing protein</fullName>
    </recommendedName>
</protein>
<dbReference type="Gene3D" id="1.25.70.10">
    <property type="entry name" value="Transcription termination factor 3, mitochondrial"/>
    <property type="match status" value="1"/>
</dbReference>
<evidence type="ECO:0000256" key="1">
    <source>
        <dbReference type="ARBA" id="ARBA00007692"/>
    </source>
</evidence>
<proteinExistence type="inferred from homology"/>
<dbReference type="Pfam" id="PF02536">
    <property type="entry name" value="mTERF"/>
    <property type="match status" value="1"/>
</dbReference>
<dbReference type="OrthoDB" id="637682at2759"/>
<evidence type="ECO:0008006" key="7">
    <source>
        <dbReference type="Google" id="ProtNLM"/>
    </source>
</evidence>
<accession>A0A2P9D7H0</accession>
<comment type="similarity">
    <text evidence="1">Belongs to the mTERF family.</text>
</comment>
<gene>
    <name evidence="5" type="ORF">PRG01_0533000</name>
</gene>
<feature type="region of interest" description="Disordered" evidence="3">
    <location>
        <begin position="371"/>
        <end position="408"/>
    </location>
</feature>
<evidence type="ECO:0000256" key="4">
    <source>
        <dbReference type="SAM" id="SignalP"/>
    </source>
</evidence>